<evidence type="ECO:0000313" key="8">
    <source>
        <dbReference type="EMBL" id="AVR59246.1"/>
    </source>
</evidence>
<accession>A0A2R4A6T2</accession>
<evidence type="ECO:0000256" key="3">
    <source>
        <dbReference type="ARBA" id="ARBA00023027"/>
    </source>
</evidence>
<evidence type="ECO:0000256" key="1">
    <source>
        <dbReference type="ARBA" id="ARBA00009986"/>
    </source>
</evidence>
<dbReference type="InterPro" id="IPR015590">
    <property type="entry name" value="Aldehyde_DH_dom"/>
</dbReference>
<keyword evidence="3" id="KW-0520">NAD</keyword>
<dbReference type="CDD" id="cd07141">
    <property type="entry name" value="ALDH_F1AB_F2_RALDH1"/>
    <property type="match status" value="1"/>
</dbReference>
<dbReference type="FunFam" id="3.40.605.10:FF:000026">
    <property type="entry name" value="Aldehyde dehydrogenase, putative"/>
    <property type="match status" value="1"/>
</dbReference>
<dbReference type="SUPFAM" id="SSF53720">
    <property type="entry name" value="ALDH-like"/>
    <property type="match status" value="1"/>
</dbReference>
<dbReference type="EMBL" id="KY679135">
    <property type="protein sequence ID" value="AVR59246.1"/>
    <property type="molecule type" value="mRNA"/>
</dbReference>
<proteinExistence type="evidence at transcript level"/>
<dbReference type="InterPro" id="IPR029510">
    <property type="entry name" value="Ald_DH_CS_GLU"/>
</dbReference>
<dbReference type="AlphaFoldDB" id="A0A2R4A6T2"/>
<name>A0A2R4A6T2_PLADU</name>
<dbReference type="Gene3D" id="3.40.605.10">
    <property type="entry name" value="Aldehyde Dehydrogenase, Chain A, domain 1"/>
    <property type="match status" value="1"/>
</dbReference>
<comment type="similarity">
    <text evidence="1 6">Belongs to the aldehyde dehydrogenase family.</text>
</comment>
<dbReference type="InterPro" id="IPR016160">
    <property type="entry name" value="Ald_DH_CS_CYS"/>
</dbReference>
<dbReference type="Gene3D" id="3.40.309.10">
    <property type="entry name" value="Aldehyde Dehydrogenase, Chain A, domain 2"/>
    <property type="match status" value="1"/>
</dbReference>
<reference evidence="8" key="1">
    <citation type="journal article" date="2018" name="Sci. Adv.">
        <title>The ancestral retinoic acid receptor was a low-affinity sensor triggering neuronal differentiation.</title>
        <authorList>
            <person name="Handberg-Thorsager M."/>
            <person name="Gutierrez-Mazariegos J."/>
            <person name="Arold S.T."/>
            <person name="Kumar Nadendla E."/>
            <person name="Bertucci P.Y."/>
            <person name="Germain P."/>
            <person name="Tomancak P."/>
            <person name="Pierzchalski K."/>
            <person name="Jones J.W."/>
            <person name="Albalat R."/>
            <person name="Kane M.A."/>
            <person name="Bourguet W."/>
            <person name="Laudet V."/>
            <person name="Arendt D."/>
            <person name="Schubert M."/>
        </authorList>
    </citation>
    <scope>NUCLEOTIDE SEQUENCE</scope>
</reference>
<protein>
    <recommendedName>
        <fullName evidence="4">aldehyde dehydrogenase (NAD(+))</fullName>
        <ecNumber evidence="4">1.2.1.3</ecNumber>
    </recommendedName>
</protein>
<dbReference type="Pfam" id="PF00171">
    <property type="entry name" value="Aldedh"/>
    <property type="match status" value="1"/>
</dbReference>
<evidence type="ECO:0000256" key="4">
    <source>
        <dbReference type="ARBA" id="ARBA00024226"/>
    </source>
</evidence>
<dbReference type="InterPro" id="IPR016161">
    <property type="entry name" value="Ald_DH/histidinol_DH"/>
</dbReference>
<feature type="active site" evidence="5">
    <location>
        <position position="299"/>
    </location>
</feature>
<dbReference type="PROSITE" id="PS00070">
    <property type="entry name" value="ALDEHYDE_DEHYDR_CYS"/>
    <property type="match status" value="1"/>
</dbReference>
<sequence length="531" mass="58110">MPGSSLNAEEANMATVLRLLKPRNFSGILRTQQALLSTVPEPSRNPDIHYNKIFINNEWQDAVSGKTFPTINPATGNVITQVAEGDKADVDKAVKAANNAFAFGSEWRRMDAATRGRLMYKLADLIERDKAYLAELETLDNGKPYQVAYNADLDLVIKCIRYYAGWADKNHGKVIPVHGDFHTYTRHEPVGVCGQIIPWNFPLLMLAWKWGPALAMGNTIVMKVAEQTPLTALYVAQLTAEAGFPAGVVNVIPGFGPTAGGAIASHMRLDKVAFTGSTEVGQMVAEAAAKSNLKRVTLELGGKSPTIVLKDSDLAQAVEWAHFGLFFNQGQCCCAGSRVFVEEDIYDEFVERSVERAKSRTVGDPFESGSEQGPQIDQEQMDKILTLVESGKKEGANLVVGGNRVGDKGFFIEPTIFKDVEDNMRIANEEIFGPVMQILKFKSIDEVIERANKTIYGLAASVMTKDMERGLHIAHGVRAGSVWVNCFDIFDAATPFGGYKMSGNGRELGEYGLEAYTEVKAVTIKVPQKNS</sequence>
<evidence type="ECO:0000256" key="5">
    <source>
        <dbReference type="PROSITE-ProRule" id="PRU10007"/>
    </source>
</evidence>
<dbReference type="InterPro" id="IPR016163">
    <property type="entry name" value="Ald_DH_C"/>
</dbReference>
<dbReference type="FunFam" id="3.40.309.10:FF:000001">
    <property type="entry name" value="Mitochondrial aldehyde dehydrogenase 2"/>
    <property type="match status" value="1"/>
</dbReference>
<dbReference type="EC" id="1.2.1.3" evidence="4"/>
<evidence type="ECO:0000256" key="2">
    <source>
        <dbReference type="ARBA" id="ARBA00023002"/>
    </source>
</evidence>
<dbReference type="InterPro" id="IPR016162">
    <property type="entry name" value="Ald_DH_N"/>
</dbReference>
<evidence type="ECO:0000256" key="6">
    <source>
        <dbReference type="RuleBase" id="RU003345"/>
    </source>
</evidence>
<feature type="domain" description="Aldehyde dehydrogenase" evidence="7">
    <location>
        <begin position="59"/>
        <end position="522"/>
    </location>
</feature>
<dbReference type="GO" id="GO:0004029">
    <property type="term" value="F:aldehyde dehydrogenase (NAD+) activity"/>
    <property type="evidence" value="ECO:0007669"/>
    <property type="project" value="UniProtKB-EC"/>
</dbReference>
<dbReference type="PROSITE" id="PS00687">
    <property type="entry name" value="ALDEHYDE_DEHYDR_GLU"/>
    <property type="match status" value="1"/>
</dbReference>
<organism evidence="8">
    <name type="scientific">Platynereis dumerilii</name>
    <name type="common">Dumeril's clam worm</name>
    <dbReference type="NCBI Taxonomy" id="6359"/>
    <lineage>
        <taxon>Eukaryota</taxon>
        <taxon>Metazoa</taxon>
        <taxon>Spiralia</taxon>
        <taxon>Lophotrochozoa</taxon>
        <taxon>Annelida</taxon>
        <taxon>Polychaeta</taxon>
        <taxon>Errantia</taxon>
        <taxon>Phyllodocida</taxon>
        <taxon>Nereididae</taxon>
        <taxon>Platynereis</taxon>
    </lineage>
</organism>
<dbReference type="FunFam" id="3.40.605.10:FF:000029">
    <property type="entry name" value="Aldehyde dehydrogenase, mitochondrial"/>
    <property type="match status" value="1"/>
</dbReference>
<dbReference type="PANTHER" id="PTHR11699">
    <property type="entry name" value="ALDEHYDE DEHYDROGENASE-RELATED"/>
    <property type="match status" value="1"/>
</dbReference>
<evidence type="ECO:0000259" key="7">
    <source>
        <dbReference type="Pfam" id="PF00171"/>
    </source>
</evidence>
<keyword evidence="2 6" id="KW-0560">Oxidoreductase</keyword>